<feature type="region of interest" description="Disordered" evidence="1">
    <location>
        <begin position="263"/>
        <end position="286"/>
    </location>
</feature>
<protein>
    <submittedName>
        <fullName evidence="3">Uncharacterized protein LOC118408176</fullName>
    </submittedName>
</protein>
<accession>A0A9J7HS03</accession>
<dbReference type="PANTHER" id="PTHR19959">
    <property type="entry name" value="KINESIN LIGHT CHAIN"/>
    <property type="match status" value="1"/>
</dbReference>
<dbReference type="InterPro" id="IPR011990">
    <property type="entry name" value="TPR-like_helical_dom_sf"/>
</dbReference>
<reference evidence="3" key="1">
    <citation type="submission" date="2025-08" db="UniProtKB">
        <authorList>
            <consortium name="RefSeq"/>
        </authorList>
    </citation>
    <scope>IDENTIFICATION</scope>
    <source>
        <strain evidence="3">S238N-H82</strain>
        <tissue evidence="3">Testes</tissue>
    </source>
</reference>
<dbReference type="SUPFAM" id="SSF48452">
    <property type="entry name" value="TPR-like"/>
    <property type="match status" value="3"/>
</dbReference>
<organism evidence="2 3">
    <name type="scientific">Branchiostoma floridae</name>
    <name type="common">Florida lancelet</name>
    <name type="synonym">Amphioxus</name>
    <dbReference type="NCBI Taxonomy" id="7739"/>
    <lineage>
        <taxon>Eukaryota</taxon>
        <taxon>Metazoa</taxon>
        <taxon>Chordata</taxon>
        <taxon>Cephalochordata</taxon>
        <taxon>Leptocardii</taxon>
        <taxon>Amphioxiformes</taxon>
        <taxon>Branchiostomatidae</taxon>
        <taxon>Branchiostoma</taxon>
    </lineage>
</organism>
<dbReference type="Proteomes" id="UP000001554">
    <property type="component" value="Unplaced"/>
</dbReference>
<dbReference type="InterPro" id="IPR019734">
    <property type="entry name" value="TPR_rpt"/>
</dbReference>
<evidence type="ECO:0000313" key="2">
    <source>
        <dbReference type="Proteomes" id="UP000001554"/>
    </source>
</evidence>
<dbReference type="KEGG" id="bfo:118408176"/>
<sequence>MSSSDIVRAAGRFLHIDARLESSGLEDLTSIQSDYVRELQKAMAEADFSIEIEALKSLGDVFLEKGRISGDLAEFGKAHSVYSVALTRCSHIGQVQTLLHRVKYARTFIDKTSPPNQHGDGHKPNAEVKQEQLSDLNVSPLDRLRIAETVHARVAELTEESSLAGYVNLLVESVTASDVLAEVEALKGLGDEYLRRGGVARDLADFTRASALYSAGLARCQDADNRDALRHRVRYTARLRNEECKGKYTTYKNQATKIQYNYANDASDSDDEEFVKSDSNDEPESTYEDQYEAGVSALENGLLETAEQNIALALRLVHGNQEEMAKEASCLCGLGDIHVAKGKNTGDGKAFSQAAALYNGALVRTEDATVKHEVNEKLKEAELSFLQHAAHTDCRPSVSDVDRGHKEEIRAMREKVTQNLESIDQQFNLQEHQEDHRAMTKSKLEAQRADAIKDLFIEIAQNRKEFVGVLVDECMEVLGPAPCKYAVIGLGSQATETVTPYSDLEFAILLDEGCDTDENKQYFRLLTHYLHLKVINLGETIIPAVAIRSLNDFESSNPADNWFYDSVTPRGFAFDGAMPWASKTPLGRGKTKAKPALELIRSLSRMAELQQEDVAVSEGYHLSDILRNVCCLTGDDGLVDDYMKIVNKTLKSTRGRGGSGVIRVRDTLAKDVERYGKQGLTAKLLDVKKDIYRFPTISIDSLCVLSGLKPGSVWKVISDMEESNTLTRENADHLKVLVSISAELRLRTYLANGKQLETMSALSPIATDGQTGDREAAFKSVFYLPDDDLLFRYHYRAMPLEKLLSSISTDQKFEPQETLQSSTLFDDSPVVKARICDQLLKIREEISHLEDALTFLLNSAEPVKEADILDYVDEKSISRGKLAGLLDKIGTAWSNLEDRQKAFAYFEQALRISKAVHGRDSVHPQIADSLLDLGQGWLGLGENREAIEYFELAYKIRVNIYGDNAVHPEIASCWGYLMKAWNSHGDFRKAADYCEQMFRIINTIHKYDPFNAAVAGCIADMGVCSSNLGDFRKAMKYRKKALKMTEAIYGNNTAHPYIAAAFKEVAKSSMQLGDYREGIYYFEQALKAWKIVLGQQTNQSVIANVLSDLGVAWASTGDYTVSRRYHQQALEMRKAICGADSVHSDIGKSLSEIGQTFTNEGRHREALKFHEEALVIFKRVHGKDSNHPDIAQSLNCLGEALCETESYERAKEIFEEALVIFKATFGDNTNNPDIAMVLNNLGIVWRFLGNNRKSITYYKQSLEIKESVYGRERQNRSIAHTYCNIAVAHSELSEYKTAIEYNEKGLDIWRNTYGSVSPFIIKTLTNIAAECEKLGETQKAIKHNEEALEMCETVFGTGKDHPMVATIRKNLGFIWNGLGNYNKALQDLESSMEMNLRLSGNQANSAVARCQVSIAIIWVNREDYSKAVEWLEKALESWTSVYGDRPHVNTAKTLAALGSCWESMRDNKQAARFYGKALDMFRAMYGKNSSNSKIASLQFCLMRIGVPPSSTPGQLVDLIIIKCKRNPLPYSAP</sequence>
<name>A0A9J7HS03_BRAFL</name>
<dbReference type="SUPFAM" id="SSF81301">
    <property type="entry name" value="Nucleotidyltransferase"/>
    <property type="match status" value="1"/>
</dbReference>
<dbReference type="Pfam" id="PF13374">
    <property type="entry name" value="TPR_10"/>
    <property type="match status" value="2"/>
</dbReference>
<gene>
    <name evidence="3" type="primary">LOC118408176</name>
</gene>
<dbReference type="SMART" id="SM00028">
    <property type="entry name" value="TPR"/>
    <property type="match status" value="16"/>
</dbReference>
<dbReference type="Pfam" id="PF13424">
    <property type="entry name" value="TPR_12"/>
    <property type="match status" value="3"/>
</dbReference>
<dbReference type="Gene3D" id="1.25.40.10">
    <property type="entry name" value="Tetratricopeptide repeat domain"/>
    <property type="match status" value="6"/>
</dbReference>
<keyword evidence="2" id="KW-1185">Reference proteome</keyword>
<evidence type="ECO:0000313" key="3">
    <source>
        <dbReference type="RefSeq" id="XP_035664705.1"/>
    </source>
</evidence>
<dbReference type="RefSeq" id="XP_035664705.1">
    <property type="nucleotide sequence ID" value="XM_035808812.1"/>
</dbReference>
<evidence type="ECO:0000256" key="1">
    <source>
        <dbReference type="SAM" id="MobiDB-lite"/>
    </source>
</evidence>
<dbReference type="InterPro" id="IPR043519">
    <property type="entry name" value="NT_sf"/>
</dbReference>
<proteinExistence type="predicted"/>
<dbReference type="OrthoDB" id="5986190at2759"/>
<dbReference type="PANTHER" id="PTHR19959:SF119">
    <property type="entry name" value="FUNGAL LIPASE-LIKE DOMAIN-CONTAINING PROTEIN"/>
    <property type="match status" value="1"/>
</dbReference>
<dbReference type="GeneID" id="118408176"/>